<feature type="chain" id="PRO_5026341166" evidence="2">
    <location>
        <begin position="21"/>
        <end position="563"/>
    </location>
</feature>
<keyword evidence="6" id="KW-1185">Reference proteome</keyword>
<dbReference type="OrthoDB" id="5946976at2759"/>
<dbReference type="AlphaFoldDB" id="A0A6G1GJM5"/>
<dbReference type="PANTHER" id="PTHR22935:SF95">
    <property type="entry name" value="BETA-LACTAMASE-LIKE 1-RELATED"/>
    <property type="match status" value="1"/>
</dbReference>
<feature type="domain" description="Beta-lactamase-related" evidence="3">
    <location>
        <begin position="93"/>
        <end position="386"/>
    </location>
</feature>
<evidence type="ECO:0000313" key="5">
    <source>
        <dbReference type="EMBL" id="KAF1981136.1"/>
    </source>
</evidence>
<dbReference type="Pfam" id="PF00144">
    <property type="entry name" value="Beta-lactamase"/>
    <property type="match status" value="1"/>
</dbReference>
<feature type="signal peptide" evidence="2">
    <location>
        <begin position="1"/>
        <end position="20"/>
    </location>
</feature>
<dbReference type="InterPro" id="IPR023650">
    <property type="entry name" value="Beta-lactam_class-A_AS"/>
</dbReference>
<evidence type="ECO:0000256" key="2">
    <source>
        <dbReference type="SAM" id="SignalP"/>
    </source>
</evidence>
<dbReference type="PANTHER" id="PTHR22935">
    <property type="entry name" value="PENICILLIN-BINDING PROTEIN"/>
    <property type="match status" value="1"/>
</dbReference>
<dbReference type="SUPFAM" id="SSF56601">
    <property type="entry name" value="beta-lactamase/transpeptidase-like"/>
    <property type="match status" value="1"/>
</dbReference>
<dbReference type="Proteomes" id="UP000800041">
    <property type="component" value="Unassembled WGS sequence"/>
</dbReference>
<evidence type="ECO:0000259" key="4">
    <source>
        <dbReference type="Pfam" id="PF26335"/>
    </source>
</evidence>
<reference evidence="5" key="1">
    <citation type="journal article" date="2020" name="Stud. Mycol.">
        <title>101 Dothideomycetes genomes: a test case for predicting lifestyles and emergence of pathogens.</title>
        <authorList>
            <person name="Haridas S."/>
            <person name="Albert R."/>
            <person name="Binder M."/>
            <person name="Bloem J."/>
            <person name="Labutti K."/>
            <person name="Salamov A."/>
            <person name="Andreopoulos B."/>
            <person name="Baker S."/>
            <person name="Barry K."/>
            <person name="Bills G."/>
            <person name="Bluhm B."/>
            <person name="Cannon C."/>
            <person name="Castanera R."/>
            <person name="Culley D."/>
            <person name="Daum C."/>
            <person name="Ezra D."/>
            <person name="Gonzalez J."/>
            <person name="Henrissat B."/>
            <person name="Kuo A."/>
            <person name="Liang C."/>
            <person name="Lipzen A."/>
            <person name="Lutzoni F."/>
            <person name="Magnuson J."/>
            <person name="Mondo S."/>
            <person name="Nolan M."/>
            <person name="Ohm R."/>
            <person name="Pangilinan J."/>
            <person name="Park H.-J."/>
            <person name="Ramirez L."/>
            <person name="Alfaro M."/>
            <person name="Sun H."/>
            <person name="Tritt A."/>
            <person name="Yoshinaga Y."/>
            <person name="Zwiers L.-H."/>
            <person name="Turgeon B."/>
            <person name="Goodwin S."/>
            <person name="Spatafora J."/>
            <person name="Crous P."/>
            <person name="Grigoriev I."/>
        </authorList>
    </citation>
    <scope>NUCLEOTIDE SEQUENCE</scope>
    <source>
        <strain evidence="5">CBS 113979</strain>
    </source>
</reference>
<accession>A0A6G1GJM5</accession>
<dbReference type="EMBL" id="ML977207">
    <property type="protein sequence ID" value="KAF1981136.1"/>
    <property type="molecule type" value="Genomic_DNA"/>
</dbReference>
<evidence type="ECO:0000256" key="1">
    <source>
        <dbReference type="ARBA" id="ARBA00038473"/>
    </source>
</evidence>
<protein>
    <submittedName>
        <fullName evidence="5">Beta-lactamase/transpeptidase-like protein</fullName>
    </submittedName>
</protein>
<dbReference type="InterPro" id="IPR051478">
    <property type="entry name" value="Beta-lactamase-like_AB/R"/>
</dbReference>
<dbReference type="Pfam" id="PF26335">
    <property type="entry name" value="ARB_00930_C"/>
    <property type="match status" value="1"/>
</dbReference>
<dbReference type="InterPro" id="IPR012338">
    <property type="entry name" value="Beta-lactam/transpept-like"/>
</dbReference>
<evidence type="ECO:0000259" key="3">
    <source>
        <dbReference type="Pfam" id="PF00144"/>
    </source>
</evidence>
<dbReference type="Gene3D" id="3.40.710.10">
    <property type="entry name" value="DD-peptidase/beta-lactamase superfamily"/>
    <property type="match status" value="1"/>
</dbReference>
<proteinExistence type="inferred from homology"/>
<comment type="similarity">
    <text evidence="1">Belongs to the beta-lactamase family.</text>
</comment>
<feature type="domain" description="Beta-lactamase-like ARB-00930-like C-terminal" evidence="4">
    <location>
        <begin position="413"/>
        <end position="549"/>
    </location>
</feature>
<dbReference type="PROSITE" id="PS00146">
    <property type="entry name" value="BETA_LACTAMASE_A"/>
    <property type="match status" value="1"/>
</dbReference>
<gene>
    <name evidence="5" type="ORF">K402DRAFT_458290</name>
</gene>
<keyword evidence="2" id="KW-0732">Signal</keyword>
<sequence length="563" mass="62102">MRRNWLLGCLFLVDLVSCRCNDPSPAFPLPSYKGSSAFFEVFASIEDALHDEVSQDRYYNSSFSIEVTSSQETLWSFFHTALNRNESRPGAKVVQGDSVFRIASVSKTFTILAILQQHAAGNLSLDSSILDYVPELNEDQKGTLPWKDITIRSLGSQLSGLPRDFAQADFQNGPGDPTRFGLPPLDTGNESVQYEFPFKRKDLLENVKSRSPLFAPNQKSSYSNIAFELLGLVLENVTGLSFDEYLDCSIFRPLELNSTSLLKPDDDVAVIPLGPQYWDVDAGIQNPTGGIYSSSSDLSRYLRHILTHYNGLTPTTNWINPASFAEGVNSFIGMPWEMFRTTRILSTTSRPTTFVTKSGGVPGYFSIIILAPEYDLGISILVAGSPLLLGRALEIVATPLVRAAESLAFDGLRERYAGTYTPFSSKLNSTLTLAVSPGVGLYVSQFISNGTDVLSALFNIIEPGGGQVRLLPTLLFADETAQDGEQWRALKITQPSDEERSNVWDDFCIPNWDIASYAGRPLNEIIFWGGDEDKAIEVELPAFRIKLAKIKSGGNHDTFTIQT</sequence>
<organism evidence="5 6">
    <name type="scientific">Aulographum hederae CBS 113979</name>
    <dbReference type="NCBI Taxonomy" id="1176131"/>
    <lineage>
        <taxon>Eukaryota</taxon>
        <taxon>Fungi</taxon>
        <taxon>Dikarya</taxon>
        <taxon>Ascomycota</taxon>
        <taxon>Pezizomycotina</taxon>
        <taxon>Dothideomycetes</taxon>
        <taxon>Pleosporomycetidae</taxon>
        <taxon>Aulographales</taxon>
        <taxon>Aulographaceae</taxon>
    </lineage>
</organism>
<dbReference type="InterPro" id="IPR058664">
    <property type="entry name" value="ARB_00930-like_C"/>
</dbReference>
<name>A0A6G1GJM5_9PEZI</name>
<evidence type="ECO:0000313" key="6">
    <source>
        <dbReference type="Proteomes" id="UP000800041"/>
    </source>
</evidence>
<dbReference type="InterPro" id="IPR001466">
    <property type="entry name" value="Beta-lactam-related"/>
</dbReference>